<dbReference type="PROSITE" id="PS50262">
    <property type="entry name" value="G_PROTEIN_RECEP_F1_2"/>
    <property type="match status" value="1"/>
</dbReference>
<comment type="subcellular location">
    <subcellularLocation>
        <location evidence="1">Membrane</location>
    </subcellularLocation>
</comment>
<dbReference type="PRINTS" id="PR00237">
    <property type="entry name" value="GPCRRHODOPSN"/>
</dbReference>
<dbReference type="WBParaSite" id="PEQ_0001018501-mRNA-1">
    <property type="protein sequence ID" value="PEQ_0001018501-mRNA-1"/>
    <property type="gene ID" value="PEQ_0001018501"/>
</dbReference>
<dbReference type="SUPFAM" id="SSF81321">
    <property type="entry name" value="Family A G protein-coupled receptor-like"/>
    <property type="match status" value="1"/>
</dbReference>
<accession>A0A914RUL8</accession>
<evidence type="ECO:0000259" key="6">
    <source>
        <dbReference type="PROSITE" id="PS50262"/>
    </source>
</evidence>
<name>A0A914RUL8_PAREQ</name>
<reference evidence="8" key="1">
    <citation type="submission" date="2022-11" db="UniProtKB">
        <authorList>
            <consortium name="WormBaseParasite"/>
        </authorList>
    </citation>
    <scope>IDENTIFICATION</scope>
</reference>
<dbReference type="PANTHER" id="PTHR47632">
    <property type="entry name" value="FMRFAMIDE PEPTIDE RECEPTOR FAMILY-RELATED"/>
    <property type="match status" value="1"/>
</dbReference>
<feature type="transmembrane region" description="Helical" evidence="5">
    <location>
        <begin position="204"/>
        <end position="228"/>
    </location>
</feature>
<feature type="transmembrane region" description="Helical" evidence="5">
    <location>
        <begin position="273"/>
        <end position="294"/>
    </location>
</feature>
<evidence type="ECO:0000313" key="8">
    <source>
        <dbReference type="WBParaSite" id="PEQ_0001018501-mRNA-1"/>
    </source>
</evidence>
<keyword evidence="3 5" id="KW-1133">Transmembrane helix</keyword>
<evidence type="ECO:0000256" key="4">
    <source>
        <dbReference type="ARBA" id="ARBA00023136"/>
    </source>
</evidence>
<proteinExistence type="predicted"/>
<dbReference type="Proteomes" id="UP000887564">
    <property type="component" value="Unplaced"/>
</dbReference>
<organism evidence="7 8">
    <name type="scientific">Parascaris equorum</name>
    <name type="common">Equine roundworm</name>
    <dbReference type="NCBI Taxonomy" id="6256"/>
    <lineage>
        <taxon>Eukaryota</taxon>
        <taxon>Metazoa</taxon>
        <taxon>Ecdysozoa</taxon>
        <taxon>Nematoda</taxon>
        <taxon>Chromadorea</taxon>
        <taxon>Rhabditida</taxon>
        <taxon>Spirurina</taxon>
        <taxon>Ascaridomorpha</taxon>
        <taxon>Ascaridoidea</taxon>
        <taxon>Ascarididae</taxon>
        <taxon>Parascaris</taxon>
    </lineage>
</organism>
<evidence type="ECO:0000256" key="2">
    <source>
        <dbReference type="ARBA" id="ARBA00022692"/>
    </source>
</evidence>
<feature type="transmembrane region" description="Helical" evidence="5">
    <location>
        <begin position="93"/>
        <end position="114"/>
    </location>
</feature>
<dbReference type="GO" id="GO:0004930">
    <property type="term" value="F:G protein-coupled receptor activity"/>
    <property type="evidence" value="ECO:0007669"/>
    <property type="project" value="InterPro"/>
</dbReference>
<feature type="transmembrane region" description="Helical" evidence="5">
    <location>
        <begin position="134"/>
        <end position="158"/>
    </location>
</feature>
<evidence type="ECO:0000256" key="5">
    <source>
        <dbReference type="SAM" id="Phobius"/>
    </source>
</evidence>
<feature type="transmembrane region" description="Helical" evidence="5">
    <location>
        <begin position="53"/>
        <end position="81"/>
    </location>
</feature>
<dbReference type="GO" id="GO:0016020">
    <property type="term" value="C:membrane"/>
    <property type="evidence" value="ECO:0007669"/>
    <property type="project" value="UniProtKB-SubCell"/>
</dbReference>
<keyword evidence="4 5" id="KW-0472">Membrane</keyword>
<dbReference type="InterPro" id="IPR000276">
    <property type="entry name" value="GPCR_Rhodpsn"/>
</dbReference>
<sequence length="312" mass="35090">MSRLPFQDYGVLHHVRIVDCATPRDIAAAQQLNVSECVCSDLQHEDYSVSYEWFNYVLIIVALPTLSVFGVATNIVNVFIYSRKRMQNSANTYLLFLACSDFLVIITGLFIFWIDSARSYIPELARAPYTTVYTLPFGYMAQTCSIYFTVAAAVDCYINVCWKSVSARHCTVRRAKQINTCITEIIIEICPTSLFFTINTIYNVYMYMVLMTLLPFLFLLILNAIIVVQQSSNAQGKKSISTIASLNSMPTLEGKISPADDTGLAPPSADDTITMIMVVVLFLCCNTLVFPLNADIYFSYFELRLQIPLVNS</sequence>
<dbReference type="InterPro" id="IPR053326">
    <property type="entry name" value="GPCR1-like"/>
</dbReference>
<dbReference type="Gene3D" id="1.20.1070.10">
    <property type="entry name" value="Rhodopsin 7-helix transmembrane proteins"/>
    <property type="match status" value="1"/>
</dbReference>
<keyword evidence="7" id="KW-1185">Reference proteome</keyword>
<feature type="domain" description="G-protein coupled receptors family 1 profile" evidence="6">
    <location>
        <begin position="73"/>
        <end position="285"/>
    </location>
</feature>
<protein>
    <submittedName>
        <fullName evidence="8">G-protein coupled receptors family 1 profile domain-containing protein</fullName>
    </submittedName>
</protein>
<dbReference type="InterPro" id="IPR017452">
    <property type="entry name" value="GPCR_Rhodpsn_7TM"/>
</dbReference>
<keyword evidence="2 5" id="KW-0812">Transmembrane</keyword>
<evidence type="ECO:0000256" key="1">
    <source>
        <dbReference type="ARBA" id="ARBA00004370"/>
    </source>
</evidence>
<evidence type="ECO:0000313" key="7">
    <source>
        <dbReference type="Proteomes" id="UP000887564"/>
    </source>
</evidence>
<evidence type="ECO:0000256" key="3">
    <source>
        <dbReference type="ARBA" id="ARBA00022989"/>
    </source>
</evidence>
<dbReference type="PANTHER" id="PTHR47632:SF4">
    <property type="entry name" value="G-PROTEIN COUPLED RECEPTORS FAMILY 1 PROFILE DOMAIN-CONTAINING PROTEIN"/>
    <property type="match status" value="1"/>
</dbReference>
<dbReference type="AlphaFoldDB" id="A0A914RUL8"/>